<dbReference type="EMBL" id="BPLQ01013822">
    <property type="protein sequence ID" value="GIY75054.1"/>
    <property type="molecule type" value="Genomic_DNA"/>
</dbReference>
<reference evidence="1 2" key="1">
    <citation type="submission" date="2021-06" db="EMBL/GenBank/DDBJ databases">
        <title>Caerostris darwini draft genome.</title>
        <authorList>
            <person name="Kono N."/>
            <person name="Arakawa K."/>
        </authorList>
    </citation>
    <scope>NUCLEOTIDE SEQUENCE [LARGE SCALE GENOMIC DNA]</scope>
</reference>
<keyword evidence="1" id="KW-0548">Nucleotidyltransferase</keyword>
<evidence type="ECO:0000313" key="2">
    <source>
        <dbReference type="Proteomes" id="UP001054837"/>
    </source>
</evidence>
<proteinExistence type="predicted"/>
<gene>
    <name evidence="1" type="primary">pol_1982</name>
    <name evidence="1" type="ORF">CDAR_195291</name>
</gene>
<organism evidence="1 2">
    <name type="scientific">Caerostris darwini</name>
    <dbReference type="NCBI Taxonomy" id="1538125"/>
    <lineage>
        <taxon>Eukaryota</taxon>
        <taxon>Metazoa</taxon>
        <taxon>Ecdysozoa</taxon>
        <taxon>Arthropoda</taxon>
        <taxon>Chelicerata</taxon>
        <taxon>Arachnida</taxon>
        <taxon>Araneae</taxon>
        <taxon>Araneomorphae</taxon>
        <taxon>Entelegynae</taxon>
        <taxon>Araneoidea</taxon>
        <taxon>Araneidae</taxon>
        <taxon>Caerostris</taxon>
    </lineage>
</organism>
<keyword evidence="2" id="KW-1185">Reference proteome</keyword>
<keyword evidence="1" id="KW-0808">Transferase</keyword>
<dbReference type="AlphaFoldDB" id="A0AAV4VYQ4"/>
<evidence type="ECO:0000313" key="1">
    <source>
        <dbReference type="EMBL" id="GIY75054.1"/>
    </source>
</evidence>
<comment type="caution">
    <text evidence="1">The sequence shown here is derived from an EMBL/GenBank/DDBJ whole genome shotgun (WGS) entry which is preliminary data.</text>
</comment>
<name>A0AAV4VYQ4_9ARAC</name>
<protein>
    <submittedName>
        <fullName evidence="1">Reverse transcriptase</fullName>
    </submittedName>
</protein>
<accession>A0AAV4VYQ4</accession>
<dbReference type="GO" id="GO:0003964">
    <property type="term" value="F:RNA-directed DNA polymerase activity"/>
    <property type="evidence" value="ECO:0007669"/>
    <property type="project" value="UniProtKB-KW"/>
</dbReference>
<dbReference type="Proteomes" id="UP001054837">
    <property type="component" value="Unassembled WGS sequence"/>
</dbReference>
<sequence length="205" mass="23807">MFAEDLGLEILPSDKVIDMCKKIKNSPDLDEEFSKCRLDVILEECETRVTREKVEKETEIAGEEKEKHWVKPQETQSPVVGYVLELENNKNAVQRKFKIEDQVLVLATTKPNKIAVEWFGPDIIKSQLSETTYIVKIANENERCQIYHINLLKPCAKRPEKINLIIIEKVELFGYGFEDVEIKYPSFDSYVFNFEEIVSESSLEN</sequence>
<keyword evidence="1" id="KW-0695">RNA-directed DNA polymerase</keyword>